<organism evidence="2 3">
    <name type="scientific">Paraburkholderia terrae</name>
    <dbReference type="NCBI Taxonomy" id="311230"/>
    <lineage>
        <taxon>Bacteria</taxon>
        <taxon>Pseudomonadati</taxon>
        <taxon>Pseudomonadota</taxon>
        <taxon>Betaproteobacteria</taxon>
        <taxon>Burkholderiales</taxon>
        <taxon>Burkholderiaceae</taxon>
        <taxon>Paraburkholderia</taxon>
    </lineage>
</organism>
<sequence length="146" mass="16362">MDHETRLNLNHGQILSPHTAHQPKRMNWTPPSQDKSNAPAWLKTSLTLLYRFLCGLLVLGALVPIAAHVLDIPIHFNTIRMVSLFFLAGGSLSITNAWRTWLMRLPVTTRFSPPVPYGYPGWRSILQSQLVGGCFLFVFGALLSLL</sequence>
<protein>
    <submittedName>
        <fullName evidence="2">Uncharacterized protein</fullName>
    </submittedName>
</protein>
<feature type="transmembrane region" description="Helical" evidence="1">
    <location>
        <begin position="121"/>
        <end position="145"/>
    </location>
</feature>
<keyword evidence="1" id="KW-0812">Transmembrane</keyword>
<feature type="transmembrane region" description="Helical" evidence="1">
    <location>
        <begin position="82"/>
        <end position="101"/>
    </location>
</feature>
<evidence type="ECO:0000313" key="2">
    <source>
        <dbReference type="EMBL" id="AUT64267.1"/>
    </source>
</evidence>
<accession>A0A2I8EXD2</accession>
<keyword evidence="1" id="KW-0472">Membrane</keyword>
<evidence type="ECO:0000256" key="1">
    <source>
        <dbReference type="SAM" id="Phobius"/>
    </source>
</evidence>
<feature type="transmembrane region" description="Helical" evidence="1">
    <location>
        <begin position="48"/>
        <end position="70"/>
    </location>
</feature>
<keyword evidence="1" id="KW-1133">Transmembrane helix</keyword>
<evidence type="ECO:0000313" key="3">
    <source>
        <dbReference type="Proteomes" id="UP000243502"/>
    </source>
</evidence>
<dbReference type="Proteomes" id="UP000243502">
    <property type="component" value="Chromosome 3"/>
</dbReference>
<dbReference type="KEGG" id="pter:C2L65_31660"/>
<name>A0A2I8EXD2_9BURK</name>
<reference evidence="2 3" key="1">
    <citation type="submission" date="2018-01" db="EMBL/GenBank/DDBJ databases">
        <title>Species boundaries and ecological features among Paraburkholderia terrae DSMZ17804T, P. hospita DSMZ17164T and P. caribensis DSMZ13236T.</title>
        <authorList>
            <person name="Pratama A.A."/>
        </authorList>
    </citation>
    <scope>NUCLEOTIDE SEQUENCE [LARGE SCALE GENOMIC DNA]</scope>
    <source>
        <strain evidence="2 3">DSM 17804</strain>
    </source>
</reference>
<proteinExistence type="predicted"/>
<dbReference type="AlphaFoldDB" id="A0A2I8EXD2"/>
<dbReference type="EMBL" id="CP026113">
    <property type="protein sequence ID" value="AUT64267.1"/>
    <property type="molecule type" value="Genomic_DNA"/>
</dbReference>
<gene>
    <name evidence="2" type="ORF">C2L65_31660</name>
</gene>